<dbReference type="EMBL" id="CAMGYJ010000007">
    <property type="protein sequence ID" value="CAI0448445.1"/>
    <property type="molecule type" value="Genomic_DNA"/>
</dbReference>
<keyword evidence="2" id="KW-0694">RNA-binding</keyword>
<feature type="compositionally biased region" description="Polar residues" evidence="3">
    <location>
        <begin position="101"/>
        <end position="111"/>
    </location>
</feature>
<dbReference type="GO" id="GO:0003723">
    <property type="term" value="F:RNA binding"/>
    <property type="evidence" value="ECO:0007669"/>
    <property type="project" value="UniProtKB-UniRule"/>
</dbReference>
<keyword evidence="6" id="KW-1185">Reference proteome</keyword>
<feature type="domain" description="K Homology" evidence="4">
    <location>
        <begin position="119"/>
        <end position="192"/>
    </location>
</feature>
<dbReference type="Proteomes" id="UP001154282">
    <property type="component" value="Unassembled WGS sequence"/>
</dbReference>
<feature type="region of interest" description="Disordered" evidence="3">
    <location>
        <begin position="79"/>
        <end position="111"/>
    </location>
</feature>
<dbReference type="PANTHER" id="PTHR10288">
    <property type="entry name" value="KH DOMAIN CONTAINING RNA BINDING PROTEIN"/>
    <property type="match status" value="1"/>
</dbReference>
<proteinExistence type="predicted"/>
<dbReference type="InterPro" id="IPR004088">
    <property type="entry name" value="KH_dom_type_1"/>
</dbReference>
<feature type="domain" description="K Homology" evidence="4">
    <location>
        <begin position="214"/>
        <end position="288"/>
    </location>
</feature>
<dbReference type="Gene3D" id="3.30.1370.10">
    <property type="entry name" value="K Homology domain, type 1"/>
    <property type="match status" value="2"/>
</dbReference>
<feature type="region of interest" description="Disordered" evidence="3">
    <location>
        <begin position="196"/>
        <end position="216"/>
    </location>
</feature>
<dbReference type="PROSITE" id="PS50084">
    <property type="entry name" value="KH_TYPE_1"/>
    <property type="match status" value="2"/>
</dbReference>
<protein>
    <recommendedName>
        <fullName evidence="4">K Homology domain-containing protein</fullName>
    </recommendedName>
</protein>
<dbReference type="Pfam" id="PF00013">
    <property type="entry name" value="KH_1"/>
    <property type="match status" value="2"/>
</dbReference>
<organism evidence="5 6">
    <name type="scientific">Linum tenue</name>
    <dbReference type="NCBI Taxonomy" id="586396"/>
    <lineage>
        <taxon>Eukaryota</taxon>
        <taxon>Viridiplantae</taxon>
        <taxon>Streptophyta</taxon>
        <taxon>Embryophyta</taxon>
        <taxon>Tracheophyta</taxon>
        <taxon>Spermatophyta</taxon>
        <taxon>Magnoliopsida</taxon>
        <taxon>eudicotyledons</taxon>
        <taxon>Gunneridae</taxon>
        <taxon>Pentapetalae</taxon>
        <taxon>rosids</taxon>
        <taxon>fabids</taxon>
        <taxon>Malpighiales</taxon>
        <taxon>Linaceae</taxon>
        <taxon>Linum</taxon>
    </lineage>
</organism>
<evidence type="ECO:0000313" key="6">
    <source>
        <dbReference type="Proteomes" id="UP001154282"/>
    </source>
</evidence>
<dbReference type="InterPro" id="IPR036612">
    <property type="entry name" value="KH_dom_type_1_sf"/>
</dbReference>
<keyword evidence="1" id="KW-0677">Repeat</keyword>
<evidence type="ECO:0000313" key="5">
    <source>
        <dbReference type="EMBL" id="CAI0448445.1"/>
    </source>
</evidence>
<accession>A0AAV0MQG0</accession>
<feature type="region of interest" description="Disordered" evidence="3">
    <location>
        <begin position="1"/>
        <end position="64"/>
    </location>
</feature>
<name>A0AAV0MQG0_9ROSI</name>
<evidence type="ECO:0000256" key="1">
    <source>
        <dbReference type="ARBA" id="ARBA00022737"/>
    </source>
</evidence>
<evidence type="ECO:0000256" key="3">
    <source>
        <dbReference type="SAM" id="MobiDB-lite"/>
    </source>
</evidence>
<dbReference type="AlphaFoldDB" id="A0AAV0MQG0"/>
<evidence type="ECO:0000259" key="4">
    <source>
        <dbReference type="SMART" id="SM00322"/>
    </source>
</evidence>
<dbReference type="SMART" id="SM00322">
    <property type="entry name" value="KH"/>
    <property type="match status" value="2"/>
</dbReference>
<dbReference type="InterPro" id="IPR004087">
    <property type="entry name" value="KH_dom"/>
</dbReference>
<feature type="compositionally biased region" description="Polar residues" evidence="3">
    <location>
        <begin position="36"/>
        <end position="50"/>
    </location>
</feature>
<reference evidence="5" key="1">
    <citation type="submission" date="2022-08" db="EMBL/GenBank/DDBJ databases">
        <authorList>
            <person name="Gutierrez-Valencia J."/>
        </authorList>
    </citation>
    <scope>NUCLEOTIDE SEQUENCE</scope>
</reference>
<comment type="caution">
    <text evidence="5">The sequence shown here is derived from an EMBL/GenBank/DDBJ whole genome shotgun (WGS) entry which is preliminary data.</text>
</comment>
<dbReference type="SUPFAM" id="SSF54791">
    <property type="entry name" value="Eukaryotic type KH-domain (KH-domain type I)"/>
    <property type="match status" value="2"/>
</dbReference>
<sequence length="306" mass="32088">MADESHYSAADTGTATVTPNKRKYDDQTTTGRRHTGFSSPDSSAPPSYNNVPPPADEIQMAKQKAQEIAARFLSAAAGGAPVDNKRPRVENGGSGFDSNEKGFSSAPSSVPASYGSFMGGTSKRIEIPNGRVGVIIGKSGETIKFLQAKSGAKIQVTRDLDADPNSPTRAVELVGTPEQIETAERLINDVLAEADAGGSGTVSRRQGGQGGGGGGDHFVMKIPNNKVGLVIGKGGETIKSMQARTGARIQVIPLHLPPGDTTSDRNVHIDGTSDQVEAAKQLVNEVISEVCVVVSWSLKENSRLFF</sequence>
<evidence type="ECO:0000256" key="2">
    <source>
        <dbReference type="PROSITE-ProRule" id="PRU00117"/>
    </source>
</evidence>
<gene>
    <name evidence="5" type="ORF">LITE_LOCUS29795</name>
</gene>
<feature type="compositionally biased region" description="Gly residues" evidence="3">
    <location>
        <begin position="207"/>
        <end position="216"/>
    </location>
</feature>